<dbReference type="Proteomes" id="UP000316291">
    <property type="component" value="Unassembled WGS sequence"/>
</dbReference>
<comment type="caution">
    <text evidence="1">The sequence shown here is derived from an EMBL/GenBank/DDBJ whole genome shotgun (WGS) entry which is preliminary data.</text>
</comment>
<organism evidence="1 2">
    <name type="scientific">Bradyrhizobium huanghuaihaiense</name>
    <dbReference type="NCBI Taxonomy" id="990078"/>
    <lineage>
        <taxon>Bacteria</taxon>
        <taxon>Pseudomonadati</taxon>
        <taxon>Pseudomonadota</taxon>
        <taxon>Alphaproteobacteria</taxon>
        <taxon>Hyphomicrobiales</taxon>
        <taxon>Nitrobacteraceae</taxon>
        <taxon>Bradyrhizobium</taxon>
    </lineage>
</organism>
<name>A0A562QWP8_9BRAD</name>
<dbReference type="AlphaFoldDB" id="A0A562QWP8"/>
<evidence type="ECO:0000313" key="1">
    <source>
        <dbReference type="EMBL" id="TWI61261.1"/>
    </source>
</evidence>
<accession>A0A562QWP8</accession>
<dbReference type="EMBL" id="VLLA01000026">
    <property type="protein sequence ID" value="TWI61261.1"/>
    <property type="molecule type" value="Genomic_DNA"/>
</dbReference>
<sequence>MVCCRPVADDETVLKQSRNPIVLNALSARLDQPSEREIIMIQVGSKEEVAFLLMLFGTHTQPVKRPKPKSRQG</sequence>
<keyword evidence="2" id="KW-1185">Reference proteome</keyword>
<gene>
    <name evidence="1" type="ORF">IQ16_07139</name>
</gene>
<evidence type="ECO:0000313" key="2">
    <source>
        <dbReference type="Proteomes" id="UP000316291"/>
    </source>
</evidence>
<protein>
    <submittedName>
        <fullName evidence="1">Uncharacterized protein</fullName>
    </submittedName>
</protein>
<proteinExistence type="predicted"/>
<reference evidence="1 2" key="1">
    <citation type="journal article" date="2015" name="Stand. Genomic Sci.">
        <title>Genomic Encyclopedia of Bacterial and Archaeal Type Strains, Phase III: the genomes of soil and plant-associated and newly described type strains.</title>
        <authorList>
            <person name="Whitman W.B."/>
            <person name="Woyke T."/>
            <person name="Klenk H.P."/>
            <person name="Zhou Y."/>
            <person name="Lilburn T.G."/>
            <person name="Beck B.J."/>
            <person name="De Vos P."/>
            <person name="Vandamme P."/>
            <person name="Eisen J.A."/>
            <person name="Garrity G."/>
            <person name="Hugenholtz P."/>
            <person name="Kyrpides N.C."/>
        </authorList>
    </citation>
    <scope>NUCLEOTIDE SEQUENCE [LARGE SCALE GENOMIC DNA]</scope>
    <source>
        <strain evidence="1 2">CGMCC 1.10948</strain>
    </source>
</reference>